<gene>
    <name evidence="2" type="ORF">K432DRAFT_378270</name>
</gene>
<reference evidence="2 3" key="1">
    <citation type="journal article" date="2016" name="Nat. Commun.">
        <title>Ectomycorrhizal ecology is imprinted in the genome of the dominant symbiotic fungus Cenococcum geophilum.</title>
        <authorList>
            <consortium name="DOE Joint Genome Institute"/>
            <person name="Peter M."/>
            <person name="Kohler A."/>
            <person name="Ohm R.A."/>
            <person name="Kuo A."/>
            <person name="Krutzmann J."/>
            <person name="Morin E."/>
            <person name="Arend M."/>
            <person name="Barry K.W."/>
            <person name="Binder M."/>
            <person name="Choi C."/>
            <person name="Clum A."/>
            <person name="Copeland A."/>
            <person name="Grisel N."/>
            <person name="Haridas S."/>
            <person name="Kipfer T."/>
            <person name="LaButti K."/>
            <person name="Lindquist E."/>
            <person name="Lipzen A."/>
            <person name="Maire R."/>
            <person name="Meier B."/>
            <person name="Mihaltcheva S."/>
            <person name="Molinier V."/>
            <person name="Murat C."/>
            <person name="Poggeler S."/>
            <person name="Quandt C.A."/>
            <person name="Sperisen C."/>
            <person name="Tritt A."/>
            <person name="Tisserant E."/>
            <person name="Crous P.W."/>
            <person name="Henrissat B."/>
            <person name="Nehls U."/>
            <person name="Egli S."/>
            <person name="Spatafora J.W."/>
            <person name="Grigoriev I.V."/>
            <person name="Martin F.M."/>
        </authorList>
    </citation>
    <scope>NUCLEOTIDE SEQUENCE [LARGE SCALE GENOMIC DNA]</scope>
    <source>
        <strain evidence="2 3">CBS 459.81</strain>
    </source>
</reference>
<sequence length="305" mass="34008">MSALSKLRLRTFSLTYSPTYYPVFASTNVLSDPSHPLYLSNKHRHDSRARVGLWWSATASYAVGKKKVVRSWASRRLRNAFIEALAEAGLNREGIWVRGVVERDRAKEHALADGLKNGDGDGDACGADGPELFGTMKLMASPNILMAKFAEVREEAGRVVEEMVNMKTGHAPATKGKREMGRTSQRTLDGGRVDNTSGIKNSDRRKPEQTHNSTHARSVRMKTAWRNERPKDDTNTAFVLRQTVAEDPQPVEDSKTGFGLREMIVNNQRGFKFDRGSKGNANAPTVPLKTLQTDQRRFVPLEVVI</sequence>
<protein>
    <submittedName>
        <fullName evidence="2">Uncharacterized protein</fullName>
    </submittedName>
</protein>
<dbReference type="AlphaFoldDB" id="A0A8E2JJE3"/>
<feature type="region of interest" description="Disordered" evidence="1">
    <location>
        <begin position="171"/>
        <end position="219"/>
    </location>
</feature>
<accession>A0A8E2JJE3</accession>
<evidence type="ECO:0000313" key="2">
    <source>
        <dbReference type="EMBL" id="OCK84719.1"/>
    </source>
</evidence>
<evidence type="ECO:0000256" key="1">
    <source>
        <dbReference type="SAM" id="MobiDB-lite"/>
    </source>
</evidence>
<dbReference type="EMBL" id="KV744831">
    <property type="protein sequence ID" value="OCK84719.1"/>
    <property type="molecule type" value="Genomic_DNA"/>
</dbReference>
<organism evidence="2 3">
    <name type="scientific">Lepidopterella palustris CBS 459.81</name>
    <dbReference type="NCBI Taxonomy" id="1314670"/>
    <lineage>
        <taxon>Eukaryota</taxon>
        <taxon>Fungi</taxon>
        <taxon>Dikarya</taxon>
        <taxon>Ascomycota</taxon>
        <taxon>Pezizomycotina</taxon>
        <taxon>Dothideomycetes</taxon>
        <taxon>Pleosporomycetidae</taxon>
        <taxon>Mytilinidiales</taxon>
        <taxon>Argynnaceae</taxon>
        <taxon>Lepidopterella</taxon>
    </lineage>
</organism>
<evidence type="ECO:0000313" key="3">
    <source>
        <dbReference type="Proteomes" id="UP000250266"/>
    </source>
</evidence>
<name>A0A8E2JJE3_9PEZI</name>
<keyword evidence="3" id="KW-1185">Reference proteome</keyword>
<dbReference type="OrthoDB" id="5238363at2759"/>
<dbReference type="Proteomes" id="UP000250266">
    <property type="component" value="Unassembled WGS sequence"/>
</dbReference>
<proteinExistence type="predicted"/>